<sequence>MASWLNNAIFYEIYPQSFNDSNGDGIGDFQGIIDKLQYVRDLGCNAIWINPCFDSSFYDAGYDVRDYYTAAERYGSNADLQRLFERAHELGMHVLLDLVPGHSAVDNPWFLESGKDERNAWTDRYIWRPMTQSPNLNSPYESIRGFLGGIAERPDAAAVNCFSTQACLNYGFGTVTEDWQFAADSPEAVQGRLLIQDIMDFWLGLGADGFRVDMAGSLVKEDPDHYWTKLLWQQVRAHLDETYPEAVLVSEWGDPEEALHAGFDMDFLLHFGPSHYLDLFRENPYFSAGSSEATGSAETAETKHDGERSECDGAGSSGCDSNGNSVVDGDNPNCNNDNVGNASGDIKAFVDTYTAMLASTAGTPGYICIPSGNHDMIRMRDTLTTDEMKLAFTFLLTMPGCPFIYYGDEIGMRYMHGLKSKEGGYERTGSRTPMQWSCATNAGFSAARPDDLYLPIDADSERPNVASQTGRSDSLLETVRALNTLRLAHPALQADGGIEFLYAEDHAYPLVYARSSEAGEAERDATDGERSGTAHETSCETPCETCSKINREAGGERIVVAINPSNTDASCTLPSDYVKLLSGGLAQEISQEPTAKPTQEPAEKTVLLSIGNPARFDGTQLHVPARSATILPC</sequence>
<dbReference type="SMART" id="SM00642">
    <property type="entry name" value="Aamy"/>
    <property type="match status" value="1"/>
</dbReference>
<dbReference type="Proteomes" id="UP000216789">
    <property type="component" value="Unassembled WGS sequence"/>
</dbReference>
<feature type="compositionally biased region" description="Basic and acidic residues" evidence="1">
    <location>
        <begin position="300"/>
        <end position="311"/>
    </location>
</feature>
<dbReference type="GO" id="GO:0009313">
    <property type="term" value="P:oligosaccharide catabolic process"/>
    <property type="evidence" value="ECO:0007669"/>
    <property type="project" value="TreeGrafter"/>
</dbReference>
<dbReference type="Pfam" id="PF00128">
    <property type="entry name" value="Alpha-amylase"/>
    <property type="match status" value="2"/>
</dbReference>
<dbReference type="Gene3D" id="3.20.20.80">
    <property type="entry name" value="Glycosidases"/>
    <property type="match status" value="3"/>
</dbReference>
<dbReference type="GO" id="GO:0004556">
    <property type="term" value="F:alpha-amylase activity"/>
    <property type="evidence" value="ECO:0007669"/>
    <property type="project" value="TreeGrafter"/>
</dbReference>
<dbReference type="SUPFAM" id="SSF51445">
    <property type="entry name" value="(Trans)glycosidases"/>
    <property type="match status" value="1"/>
</dbReference>
<feature type="compositionally biased region" description="Basic and acidic residues" evidence="1">
    <location>
        <begin position="520"/>
        <end position="533"/>
    </location>
</feature>
<evidence type="ECO:0000256" key="1">
    <source>
        <dbReference type="SAM" id="MobiDB-lite"/>
    </source>
</evidence>
<accession>A0A267WL41</accession>
<evidence type="ECO:0000313" key="4">
    <source>
        <dbReference type="Proteomes" id="UP000216789"/>
    </source>
</evidence>
<dbReference type="PANTHER" id="PTHR10357:SF179">
    <property type="entry name" value="NEUTRAL AND BASIC AMINO ACID TRANSPORT PROTEIN RBAT"/>
    <property type="match status" value="1"/>
</dbReference>
<dbReference type="AlphaFoldDB" id="A0A267WL41"/>
<feature type="compositionally biased region" description="Low complexity" evidence="1">
    <location>
        <begin position="288"/>
        <end position="299"/>
    </location>
</feature>
<feature type="region of interest" description="Disordered" evidence="1">
    <location>
        <begin position="517"/>
        <end position="539"/>
    </location>
</feature>
<dbReference type="PANTHER" id="PTHR10357">
    <property type="entry name" value="ALPHA-AMYLASE FAMILY MEMBER"/>
    <property type="match status" value="1"/>
</dbReference>
<dbReference type="InterPro" id="IPR006047">
    <property type="entry name" value="GH13_cat_dom"/>
</dbReference>
<reference evidence="3 4" key="1">
    <citation type="journal article" date="2017" name="ISME J.">
        <title>Unveiling bifidobacterial biogeography across the mammalian branch of the tree of life.</title>
        <authorList>
            <person name="Milani C."/>
            <person name="Mangifesta M."/>
            <person name="Mancabelli L."/>
            <person name="Lugli G.A."/>
            <person name="James K."/>
            <person name="Duranti S."/>
            <person name="Turroni F."/>
            <person name="Ferrario C."/>
            <person name="Ossiprandi M.C."/>
            <person name="van Sinderen D."/>
            <person name="Ventura M."/>
        </authorList>
    </citation>
    <scope>NUCLEOTIDE SEQUENCE [LARGE SCALE GENOMIC DNA]</scope>
    <source>
        <strain evidence="3 4">1E</strain>
    </source>
</reference>
<feature type="region of interest" description="Disordered" evidence="1">
    <location>
        <begin position="288"/>
        <end position="324"/>
    </location>
</feature>
<feature type="domain" description="Glycosyl hydrolase family 13 catalytic" evidence="2">
    <location>
        <begin position="12"/>
        <end position="448"/>
    </location>
</feature>
<evidence type="ECO:0000313" key="3">
    <source>
        <dbReference type="EMBL" id="PAC73314.1"/>
    </source>
</evidence>
<organism evidence="3 4">
    <name type="scientific">Bifidobacterium pseudocatenulatum</name>
    <dbReference type="NCBI Taxonomy" id="28026"/>
    <lineage>
        <taxon>Bacteria</taxon>
        <taxon>Bacillati</taxon>
        <taxon>Actinomycetota</taxon>
        <taxon>Actinomycetes</taxon>
        <taxon>Bifidobacteriales</taxon>
        <taxon>Bifidobacteriaceae</taxon>
        <taxon>Bifidobacterium</taxon>
    </lineage>
</organism>
<dbReference type="InterPro" id="IPR017853">
    <property type="entry name" value="GH"/>
</dbReference>
<name>A0A267WL41_BIFPS</name>
<protein>
    <submittedName>
        <fullName evidence="3">Alpha-amylase</fullName>
    </submittedName>
</protein>
<evidence type="ECO:0000259" key="2">
    <source>
        <dbReference type="SMART" id="SM00642"/>
    </source>
</evidence>
<dbReference type="RefSeq" id="WP_095279686.1">
    <property type="nucleotide sequence ID" value="NZ_JADPEH010000001.1"/>
</dbReference>
<gene>
    <name evidence="3" type="ORF">BPS1E_1240</name>
</gene>
<comment type="caution">
    <text evidence="3">The sequence shown here is derived from an EMBL/GenBank/DDBJ whole genome shotgun (WGS) entry which is preliminary data.</text>
</comment>
<proteinExistence type="predicted"/>
<dbReference type="EMBL" id="MNLB01000006">
    <property type="protein sequence ID" value="PAC73314.1"/>
    <property type="molecule type" value="Genomic_DNA"/>
</dbReference>